<keyword evidence="2" id="KW-0560">Oxidoreductase</keyword>
<evidence type="ECO:0000313" key="3">
    <source>
        <dbReference type="EMBL" id="OGD40751.1"/>
    </source>
</evidence>
<gene>
    <name evidence="3" type="ORF">A3I30_01610</name>
</gene>
<dbReference type="InterPro" id="IPR002347">
    <property type="entry name" value="SDR_fam"/>
</dbReference>
<dbReference type="PANTHER" id="PTHR42760:SF133">
    <property type="entry name" value="3-OXOACYL-[ACYL-CARRIER-PROTEIN] REDUCTASE"/>
    <property type="match status" value="1"/>
</dbReference>
<reference evidence="3 4" key="1">
    <citation type="journal article" date="2016" name="Nat. Commun.">
        <title>Thousands of microbial genomes shed light on interconnected biogeochemical processes in an aquifer system.</title>
        <authorList>
            <person name="Anantharaman K."/>
            <person name="Brown C.T."/>
            <person name="Hug L.A."/>
            <person name="Sharon I."/>
            <person name="Castelle C.J."/>
            <person name="Probst A.J."/>
            <person name="Thomas B.C."/>
            <person name="Singh A."/>
            <person name="Wilkins M.J."/>
            <person name="Karaoz U."/>
            <person name="Brodie E.L."/>
            <person name="Williams K.H."/>
            <person name="Hubbard S.S."/>
            <person name="Banfield J.F."/>
        </authorList>
    </citation>
    <scope>NUCLEOTIDE SEQUENCE [LARGE SCALE GENOMIC DNA]</scope>
</reference>
<dbReference type="PRINTS" id="PR00080">
    <property type="entry name" value="SDRFAMILY"/>
</dbReference>
<dbReference type="PRINTS" id="PR00081">
    <property type="entry name" value="GDHRDH"/>
</dbReference>
<evidence type="ECO:0000256" key="2">
    <source>
        <dbReference type="ARBA" id="ARBA00023002"/>
    </source>
</evidence>
<evidence type="ECO:0000313" key="4">
    <source>
        <dbReference type="Proteomes" id="UP000177197"/>
    </source>
</evidence>
<dbReference type="GO" id="GO:0016616">
    <property type="term" value="F:oxidoreductase activity, acting on the CH-OH group of donors, NAD or NADP as acceptor"/>
    <property type="evidence" value="ECO:0007669"/>
    <property type="project" value="TreeGrafter"/>
</dbReference>
<comment type="similarity">
    <text evidence="1">Belongs to the short-chain dehydrogenases/reductases (SDR) family.</text>
</comment>
<organism evidence="3 4">
    <name type="scientific">Candidatus Azambacteria bacterium RIFCSPLOWO2_02_FULL_44_14</name>
    <dbReference type="NCBI Taxonomy" id="1797306"/>
    <lineage>
        <taxon>Bacteria</taxon>
        <taxon>Candidatus Azamiibacteriota</taxon>
    </lineage>
</organism>
<sequence>MNAEKILDLFSLEGQLAIVTGGAGRLGVQHCKILHDAGARVISFDVARNGELDGIAEQVVVDITSHNAVTRTVDTLVSVCGRIDILINNAAFNPRVGKDADATSDEHWSPYEIYPESTWRKEFAVGLDGTQWCTQAVAKYMIPQNRGCIINIASTSAITAPDHRKYKPGKFKSVAYPIIKAALVMHAKDWASYFSRVAPCIRINSVCFGAVNFGSMDPEFLAKLGERNMLGRPARPDEYQGVILFLCSKAAEFITASTLVADGGQTAW</sequence>
<dbReference type="AlphaFoldDB" id="A0A1F5CD19"/>
<dbReference type="SUPFAM" id="SSF51735">
    <property type="entry name" value="NAD(P)-binding Rossmann-fold domains"/>
    <property type="match status" value="1"/>
</dbReference>
<evidence type="ECO:0008006" key="5">
    <source>
        <dbReference type="Google" id="ProtNLM"/>
    </source>
</evidence>
<accession>A0A1F5CD19</accession>
<dbReference type="Pfam" id="PF13561">
    <property type="entry name" value="adh_short_C2"/>
    <property type="match status" value="1"/>
</dbReference>
<name>A0A1F5CD19_9BACT</name>
<evidence type="ECO:0000256" key="1">
    <source>
        <dbReference type="ARBA" id="ARBA00006484"/>
    </source>
</evidence>
<dbReference type="Proteomes" id="UP000177197">
    <property type="component" value="Unassembled WGS sequence"/>
</dbReference>
<proteinExistence type="inferred from homology"/>
<comment type="caution">
    <text evidence="3">The sequence shown here is derived from an EMBL/GenBank/DDBJ whole genome shotgun (WGS) entry which is preliminary data.</text>
</comment>
<dbReference type="PANTHER" id="PTHR42760">
    <property type="entry name" value="SHORT-CHAIN DEHYDROGENASES/REDUCTASES FAMILY MEMBER"/>
    <property type="match status" value="1"/>
</dbReference>
<dbReference type="InterPro" id="IPR036291">
    <property type="entry name" value="NAD(P)-bd_dom_sf"/>
</dbReference>
<dbReference type="EMBL" id="MEYV01000001">
    <property type="protein sequence ID" value="OGD40751.1"/>
    <property type="molecule type" value="Genomic_DNA"/>
</dbReference>
<protein>
    <recommendedName>
        <fullName evidence="5">Oxidoreductase</fullName>
    </recommendedName>
</protein>
<dbReference type="Gene3D" id="3.40.50.720">
    <property type="entry name" value="NAD(P)-binding Rossmann-like Domain"/>
    <property type="match status" value="1"/>
</dbReference>